<gene>
    <name evidence="2" type="ORF">Cba03nite_01390</name>
</gene>
<name>A0A8J3NER3_9ACTN</name>
<evidence type="ECO:0000259" key="1">
    <source>
        <dbReference type="Pfam" id="PF13088"/>
    </source>
</evidence>
<reference evidence="2 3" key="1">
    <citation type="submission" date="2021-01" db="EMBL/GenBank/DDBJ databases">
        <title>Whole genome shotgun sequence of Catellatospora bangladeshensis NBRC 107357.</title>
        <authorList>
            <person name="Komaki H."/>
            <person name="Tamura T."/>
        </authorList>
    </citation>
    <scope>NUCLEOTIDE SEQUENCE [LARGE SCALE GENOMIC DNA]</scope>
    <source>
        <strain evidence="2 3">NBRC 107357</strain>
    </source>
</reference>
<dbReference type="CDD" id="cd15482">
    <property type="entry name" value="Sialidase_non-viral"/>
    <property type="match status" value="1"/>
</dbReference>
<evidence type="ECO:0000313" key="2">
    <source>
        <dbReference type="EMBL" id="GIF78790.1"/>
    </source>
</evidence>
<dbReference type="Pfam" id="PF13088">
    <property type="entry name" value="BNR_2"/>
    <property type="match status" value="1"/>
</dbReference>
<dbReference type="EMBL" id="BONF01000002">
    <property type="protein sequence ID" value="GIF78790.1"/>
    <property type="molecule type" value="Genomic_DNA"/>
</dbReference>
<dbReference type="RefSeq" id="WP_203740472.1">
    <property type="nucleotide sequence ID" value="NZ_BONF01000002.1"/>
</dbReference>
<organism evidence="2 3">
    <name type="scientific">Catellatospora bangladeshensis</name>
    <dbReference type="NCBI Taxonomy" id="310355"/>
    <lineage>
        <taxon>Bacteria</taxon>
        <taxon>Bacillati</taxon>
        <taxon>Actinomycetota</taxon>
        <taxon>Actinomycetes</taxon>
        <taxon>Micromonosporales</taxon>
        <taxon>Micromonosporaceae</taxon>
        <taxon>Catellatospora</taxon>
    </lineage>
</organism>
<keyword evidence="3" id="KW-1185">Reference proteome</keyword>
<dbReference type="PANTHER" id="PTHR43752">
    <property type="entry name" value="BNR/ASP-BOX REPEAT FAMILY PROTEIN"/>
    <property type="match status" value="1"/>
</dbReference>
<proteinExistence type="predicted"/>
<comment type="caution">
    <text evidence="2">The sequence shown here is derived from an EMBL/GenBank/DDBJ whole genome shotgun (WGS) entry which is preliminary data.</text>
</comment>
<feature type="domain" description="Sialidase" evidence="1">
    <location>
        <begin position="29"/>
        <end position="280"/>
    </location>
</feature>
<dbReference type="Gene3D" id="2.120.10.10">
    <property type="match status" value="1"/>
</dbReference>
<dbReference type="PANTHER" id="PTHR43752:SF2">
    <property type="entry name" value="BNR_ASP-BOX REPEAT FAMILY PROTEIN"/>
    <property type="match status" value="1"/>
</dbReference>
<evidence type="ECO:0000313" key="3">
    <source>
        <dbReference type="Proteomes" id="UP000601223"/>
    </source>
</evidence>
<dbReference type="InterPro" id="IPR011040">
    <property type="entry name" value="Sialidase"/>
</dbReference>
<protein>
    <recommendedName>
        <fullName evidence="1">Sialidase domain-containing protein</fullName>
    </recommendedName>
</protein>
<sequence>MNGFEVRVVARAAAGDLAHFPDVVRLDGGRLLAAFREGAGHVSHEGRIRLTSSEDGGRSWSAPVVAVDGPYDDRDPKLAVLADGTVLLSCFTLDWSSARDFAVRGVHVRRSSDGGHTWSAPAAVGTALRGPASHGAAVELPGGDLLLPLYGLPQSEGGSVASVVRSTDGGRTWPAASETVFAAVGGVEFQEPTLTVLPGGGLVALVRTAGAHAWLARSADGGRTWTAPEELDLPASSHHVLALDGGGVLVTYGDTSGRFSPRRITSGRLIRDPGGDWSGVPDLPLYDSGVDDQANPSSAQLPDGRLLTLSFDVTAATVVAVVTAPDDYPA</sequence>
<dbReference type="SUPFAM" id="SSF50939">
    <property type="entry name" value="Sialidases"/>
    <property type="match status" value="1"/>
</dbReference>
<dbReference type="AlphaFoldDB" id="A0A8J3NER3"/>
<dbReference type="Proteomes" id="UP000601223">
    <property type="component" value="Unassembled WGS sequence"/>
</dbReference>
<accession>A0A8J3NER3</accession>
<dbReference type="InterPro" id="IPR036278">
    <property type="entry name" value="Sialidase_sf"/>
</dbReference>